<accession>A0A5C4NM43</accession>
<gene>
    <name evidence="2" type="ORF">FHG71_03060</name>
</gene>
<dbReference type="InterPro" id="IPR029058">
    <property type="entry name" value="AB_hydrolase_fold"/>
</dbReference>
<dbReference type="PANTHER" id="PTHR22946">
    <property type="entry name" value="DIENELACTONE HYDROLASE DOMAIN-CONTAINING PROTEIN-RELATED"/>
    <property type="match status" value="1"/>
</dbReference>
<dbReference type="PANTHER" id="PTHR22946:SF9">
    <property type="entry name" value="POLYKETIDE TRANSFERASE AF380"/>
    <property type="match status" value="1"/>
</dbReference>
<comment type="caution">
    <text evidence="2">The sequence shown here is derived from an EMBL/GenBank/DDBJ whole genome shotgun (WGS) entry which is preliminary data.</text>
</comment>
<dbReference type="InterPro" id="IPR050261">
    <property type="entry name" value="FrsA_esterase"/>
</dbReference>
<protein>
    <submittedName>
        <fullName evidence="2">Alpha/beta hydrolase</fullName>
    </submittedName>
</protein>
<dbReference type="RefSeq" id="WP_139080148.1">
    <property type="nucleotide sequence ID" value="NZ_VDFV01000002.1"/>
</dbReference>
<organism evidence="2 3">
    <name type="scientific">Rubellimicrobium roseum</name>
    <dbReference type="NCBI Taxonomy" id="687525"/>
    <lineage>
        <taxon>Bacteria</taxon>
        <taxon>Pseudomonadati</taxon>
        <taxon>Pseudomonadota</taxon>
        <taxon>Alphaproteobacteria</taxon>
        <taxon>Rhodobacterales</taxon>
        <taxon>Roseobacteraceae</taxon>
        <taxon>Rubellimicrobium</taxon>
    </lineage>
</organism>
<name>A0A5C4NM43_9RHOB</name>
<keyword evidence="1 2" id="KW-0378">Hydrolase</keyword>
<evidence type="ECO:0000313" key="3">
    <source>
        <dbReference type="Proteomes" id="UP000305709"/>
    </source>
</evidence>
<dbReference type="AlphaFoldDB" id="A0A5C4NM43"/>
<dbReference type="Gene3D" id="3.40.50.1820">
    <property type="entry name" value="alpha/beta hydrolase"/>
    <property type="match status" value="1"/>
</dbReference>
<reference evidence="2 3" key="1">
    <citation type="submission" date="2019-06" db="EMBL/GenBank/DDBJ databases">
        <authorList>
            <person name="Jiang L."/>
        </authorList>
    </citation>
    <scope>NUCLEOTIDE SEQUENCE [LARGE SCALE GENOMIC DNA]</scope>
    <source>
        <strain evidence="2 3">YIM 48858</strain>
    </source>
</reference>
<evidence type="ECO:0000256" key="1">
    <source>
        <dbReference type="ARBA" id="ARBA00022801"/>
    </source>
</evidence>
<proteinExistence type="predicted"/>
<dbReference type="SUPFAM" id="SSF53474">
    <property type="entry name" value="alpha/beta-Hydrolases"/>
    <property type="match status" value="1"/>
</dbReference>
<dbReference type="GO" id="GO:0052689">
    <property type="term" value="F:carboxylic ester hydrolase activity"/>
    <property type="evidence" value="ECO:0007669"/>
    <property type="project" value="UniProtKB-ARBA"/>
</dbReference>
<dbReference type="OrthoDB" id="8111537at2"/>
<dbReference type="Proteomes" id="UP000305709">
    <property type="component" value="Unassembled WGS sequence"/>
</dbReference>
<sequence>MPPALSLLDVVTHPEDETSDLVKLVTAQGSLVGRLHPADGDAAILWVFGSGGGLGGPAGRVYTRLAGLLQPRGVASLELDYRRPGELGACVQDALLGIAWLETLGKTRTVLVGHSFGGAVVIGAGAVSPTVVAVAALSSQTAGTGAVDALSPRPLLLVHGTADEILPPSCSEDIHARASGPKELILYPGCRHGLDQCREALDRDLLLWLEGVLRPAPPP</sequence>
<keyword evidence="3" id="KW-1185">Reference proteome</keyword>
<evidence type="ECO:0000313" key="2">
    <source>
        <dbReference type="EMBL" id="TNC74186.1"/>
    </source>
</evidence>
<dbReference type="EMBL" id="VDFV01000002">
    <property type="protein sequence ID" value="TNC74186.1"/>
    <property type="molecule type" value="Genomic_DNA"/>
</dbReference>